<evidence type="ECO:0000313" key="1">
    <source>
        <dbReference type="EMBL" id="ERJ64117.1"/>
    </source>
</evidence>
<proteinExistence type="predicted"/>
<reference evidence="1 2" key="1">
    <citation type="submission" date="2013-06" db="EMBL/GenBank/DDBJ databases">
        <authorList>
            <person name="Weinstock G."/>
            <person name="Sodergren E."/>
            <person name="Lobos E.A."/>
            <person name="Fulton L."/>
            <person name="Fulton R."/>
            <person name="Courtney L."/>
            <person name="Fronick C."/>
            <person name="O'Laughlin M."/>
            <person name="Godfrey J."/>
            <person name="Wilson R.M."/>
            <person name="Miner T."/>
            <person name="Farmer C."/>
            <person name="Delehaunty K."/>
            <person name="Cordes M."/>
            <person name="Minx P."/>
            <person name="Tomlinson C."/>
            <person name="Chen J."/>
            <person name="Wollam A."/>
            <person name="Pepin K.H."/>
            <person name="Bhonagiri V."/>
            <person name="Zhang X."/>
            <person name="Warren W."/>
            <person name="Mitreva M."/>
            <person name="Mardis E.R."/>
            <person name="Wilson R.K."/>
        </authorList>
    </citation>
    <scope>NUCLEOTIDE SEQUENCE [LARGE SCALE GENOMIC DNA]</scope>
    <source>
        <strain evidence="1 2">F0570</strain>
    </source>
</reference>
<gene>
    <name evidence="1" type="ORF">HMPREF1555_02001</name>
</gene>
<dbReference type="EMBL" id="AWUW01000138">
    <property type="protein sequence ID" value="ERJ64117.1"/>
    <property type="molecule type" value="Genomic_DNA"/>
</dbReference>
<dbReference type="Proteomes" id="UP000016630">
    <property type="component" value="Unassembled WGS sequence"/>
</dbReference>
<organism evidence="1 2">
    <name type="scientific">Porphyromonas gingivalis F0570</name>
    <dbReference type="NCBI Taxonomy" id="1227271"/>
    <lineage>
        <taxon>Bacteria</taxon>
        <taxon>Pseudomonadati</taxon>
        <taxon>Bacteroidota</taxon>
        <taxon>Bacteroidia</taxon>
        <taxon>Bacteroidales</taxon>
        <taxon>Porphyromonadaceae</taxon>
        <taxon>Porphyromonas</taxon>
    </lineage>
</organism>
<comment type="caution">
    <text evidence="1">The sequence shown here is derived from an EMBL/GenBank/DDBJ whole genome shotgun (WGS) entry which is preliminary data.</text>
</comment>
<sequence>MCLFPSITCGKDIGFRSLLPSQLCEGEMMVKRSGTKKWISTVRKNVV</sequence>
<evidence type="ECO:0000313" key="2">
    <source>
        <dbReference type="Proteomes" id="UP000016630"/>
    </source>
</evidence>
<accession>A0A0E2M334</accession>
<dbReference type="HOGENOM" id="CLU_3171490_0_0_10"/>
<name>A0A0E2M334_PORGN</name>
<protein>
    <submittedName>
        <fullName evidence="1">Uncharacterized protein</fullName>
    </submittedName>
</protein>
<dbReference type="AlphaFoldDB" id="A0A0E2M334"/>